<organism evidence="1 2">
    <name type="scientific">Setaria viridis</name>
    <name type="common">Green bristlegrass</name>
    <name type="synonym">Setaria italica subsp. viridis</name>
    <dbReference type="NCBI Taxonomy" id="4556"/>
    <lineage>
        <taxon>Eukaryota</taxon>
        <taxon>Viridiplantae</taxon>
        <taxon>Streptophyta</taxon>
        <taxon>Embryophyta</taxon>
        <taxon>Tracheophyta</taxon>
        <taxon>Spermatophyta</taxon>
        <taxon>Magnoliopsida</taxon>
        <taxon>Liliopsida</taxon>
        <taxon>Poales</taxon>
        <taxon>Poaceae</taxon>
        <taxon>PACMAD clade</taxon>
        <taxon>Panicoideae</taxon>
        <taxon>Panicodae</taxon>
        <taxon>Paniceae</taxon>
        <taxon>Cenchrinae</taxon>
        <taxon>Setaria</taxon>
    </lineage>
</organism>
<evidence type="ECO:0000313" key="2">
    <source>
        <dbReference type="Proteomes" id="UP000298652"/>
    </source>
</evidence>
<reference evidence="1" key="1">
    <citation type="submission" date="2019-03" db="EMBL/GenBank/DDBJ databases">
        <title>WGS assembly of Setaria viridis.</title>
        <authorList>
            <person name="Huang P."/>
            <person name="Jenkins J."/>
            <person name="Grimwood J."/>
            <person name="Barry K."/>
            <person name="Healey A."/>
            <person name="Mamidi S."/>
            <person name="Sreedasyam A."/>
            <person name="Shu S."/>
            <person name="Feldman M."/>
            <person name="Wu J."/>
            <person name="Yu Y."/>
            <person name="Chen C."/>
            <person name="Johnson J."/>
            <person name="Rokhsar D."/>
            <person name="Baxter I."/>
            <person name="Schmutz J."/>
            <person name="Brutnell T."/>
            <person name="Kellogg E."/>
        </authorList>
    </citation>
    <scope>NUCLEOTIDE SEQUENCE [LARGE SCALE GENOMIC DNA]</scope>
</reference>
<name>A0A4U6UDY6_SETVI</name>
<dbReference type="EMBL" id="CM016556">
    <property type="protein sequence ID" value="TKW13432.1"/>
    <property type="molecule type" value="Genomic_DNA"/>
</dbReference>
<dbReference type="AlphaFoldDB" id="A0A4U6UDY6"/>
<proteinExistence type="predicted"/>
<sequence>MCNQNTIGDSPNQVILMPLLKRLSLLHCPKLRALPQDLHRAANLSKVRIAYMRFVDLPAVVWLKVKHNRSLTRIANLSKLEDLFVQDCPALDQAENLGKLKRLEMVGCAKAEQFRRCLLEEEPSNMVHRRMFSLYLQAERSWLMSTPADDFCIHLSTLTSLQHKNLHEKRNKNSKDSADK</sequence>
<dbReference type="Proteomes" id="UP000298652">
    <property type="component" value="Chromosome 5"/>
</dbReference>
<gene>
    <name evidence="1" type="ORF">SEVIR_5G100800v2</name>
</gene>
<accession>A0A4U6UDY6</accession>
<dbReference type="Gramene" id="TKW13432">
    <property type="protein sequence ID" value="TKW13432"/>
    <property type="gene ID" value="SEVIR_5G100800v2"/>
</dbReference>
<dbReference type="InterPro" id="IPR032675">
    <property type="entry name" value="LRR_dom_sf"/>
</dbReference>
<dbReference type="SUPFAM" id="SSF52047">
    <property type="entry name" value="RNI-like"/>
    <property type="match status" value="1"/>
</dbReference>
<keyword evidence="2" id="KW-1185">Reference proteome</keyword>
<protein>
    <submittedName>
        <fullName evidence="1">Uncharacterized protein</fullName>
    </submittedName>
</protein>
<dbReference type="Gene3D" id="3.80.10.10">
    <property type="entry name" value="Ribonuclease Inhibitor"/>
    <property type="match status" value="1"/>
</dbReference>
<evidence type="ECO:0000313" key="1">
    <source>
        <dbReference type="EMBL" id="TKW13432.1"/>
    </source>
</evidence>